<feature type="repeat" description="WD" evidence="3">
    <location>
        <begin position="499"/>
        <end position="538"/>
    </location>
</feature>
<dbReference type="PROSITE" id="PS50082">
    <property type="entry name" value="WD_REPEATS_2"/>
    <property type="match status" value="6"/>
</dbReference>
<dbReference type="PANTHER" id="PTHR14604:SF4">
    <property type="entry name" value="F-BOX DOMAIN-CONTAINING PROTEIN"/>
    <property type="match status" value="1"/>
</dbReference>
<dbReference type="Pfam" id="PF12937">
    <property type="entry name" value="F-box-like"/>
    <property type="match status" value="1"/>
</dbReference>
<feature type="repeat" description="WD" evidence="3">
    <location>
        <begin position="379"/>
        <end position="418"/>
    </location>
</feature>
<feature type="repeat" description="WD" evidence="3">
    <location>
        <begin position="539"/>
        <end position="578"/>
    </location>
</feature>
<evidence type="ECO:0000259" key="5">
    <source>
        <dbReference type="PROSITE" id="PS50181"/>
    </source>
</evidence>
<evidence type="ECO:0000256" key="4">
    <source>
        <dbReference type="SAM" id="MobiDB-lite"/>
    </source>
</evidence>
<dbReference type="CDD" id="cd00200">
    <property type="entry name" value="WD40"/>
    <property type="match status" value="1"/>
</dbReference>
<evidence type="ECO:0000256" key="1">
    <source>
        <dbReference type="ARBA" id="ARBA00022574"/>
    </source>
</evidence>
<keyword evidence="7" id="KW-1185">Reference proteome</keyword>
<dbReference type="Gene3D" id="2.130.10.10">
    <property type="entry name" value="YVTN repeat-like/Quinoprotein amine dehydrogenase"/>
    <property type="match status" value="2"/>
</dbReference>
<feature type="domain" description="F-box" evidence="5">
    <location>
        <begin position="78"/>
        <end position="124"/>
    </location>
</feature>
<evidence type="ECO:0000256" key="3">
    <source>
        <dbReference type="PROSITE-ProRule" id="PRU00221"/>
    </source>
</evidence>
<dbReference type="SMART" id="SM00256">
    <property type="entry name" value="FBOX"/>
    <property type="match status" value="1"/>
</dbReference>
<dbReference type="SUPFAM" id="SSF81383">
    <property type="entry name" value="F-box domain"/>
    <property type="match status" value="1"/>
</dbReference>
<feature type="repeat" description="WD" evidence="3">
    <location>
        <begin position="459"/>
        <end position="498"/>
    </location>
</feature>
<dbReference type="OrthoDB" id="19711at2759"/>
<name>A0A068RWT0_9FUNG</name>
<gene>
    <name evidence="6" type="ORF">LCOR_05330.1</name>
</gene>
<evidence type="ECO:0000256" key="2">
    <source>
        <dbReference type="ARBA" id="ARBA00022737"/>
    </source>
</evidence>
<dbReference type="SUPFAM" id="SSF50978">
    <property type="entry name" value="WD40 repeat-like"/>
    <property type="match status" value="1"/>
</dbReference>
<dbReference type="InterPro" id="IPR019775">
    <property type="entry name" value="WD40_repeat_CS"/>
</dbReference>
<dbReference type="InterPro" id="IPR036322">
    <property type="entry name" value="WD40_repeat_dom_sf"/>
</dbReference>
<comment type="caution">
    <text evidence="6">The sequence shown here is derived from an EMBL/GenBank/DDBJ whole genome shotgun (WGS) entry which is preliminary data.</text>
</comment>
<dbReference type="Pfam" id="PF00400">
    <property type="entry name" value="WD40"/>
    <property type="match status" value="6"/>
</dbReference>
<evidence type="ECO:0000313" key="6">
    <source>
        <dbReference type="EMBL" id="CDH54042.1"/>
    </source>
</evidence>
<dbReference type="PANTHER" id="PTHR14604">
    <property type="entry name" value="WD40 REPEAT PF20"/>
    <property type="match status" value="1"/>
</dbReference>
<dbReference type="AlphaFoldDB" id="A0A068RWT0"/>
<organism evidence="6 7">
    <name type="scientific">Lichtheimia corymbifera JMRC:FSU:9682</name>
    <dbReference type="NCBI Taxonomy" id="1263082"/>
    <lineage>
        <taxon>Eukaryota</taxon>
        <taxon>Fungi</taxon>
        <taxon>Fungi incertae sedis</taxon>
        <taxon>Mucoromycota</taxon>
        <taxon>Mucoromycotina</taxon>
        <taxon>Mucoromycetes</taxon>
        <taxon>Mucorales</taxon>
        <taxon>Lichtheimiaceae</taxon>
        <taxon>Lichtheimia</taxon>
    </lineage>
</organism>
<dbReference type="InterPro" id="IPR020472">
    <property type="entry name" value="WD40_PAC1"/>
</dbReference>
<dbReference type="PRINTS" id="PR00320">
    <property type="entry name" value="GPROTEINBRPT"/>
</dbReference>
<dbReference type="InterPro" id="IPR036047">
    <property type="entry name" value="F-box-like_dom_sf"/>
</dbReference>
<dbReference type="EMBL" id="CBTN010000021">
    <property type="protein sequence ID" value="CDH54042.1"/>
    <property type="molecule type" value="Genomic_DNA"/>
</dbReference>
<dbReference type="InterPro" id="IPR001680">
    <property type="entry name" value="WD40_rpt"/>
</dbReference>
<dbReference type="PROSITE" id="PS00678">
    <property type="entry name" value="WD_REPEATS_1"/>
    <property type="match status" value="4"/>
</dbReference>
<protein>
    <submittedName>
        <fullName evidence="6">F-box protein pof11</fullName>
    </submittedName>
</protein>
<feature type="region of interest" description="Disordered" evidence="4">
    <location>
        <begin position="141"/>
        <end position="293"/>
    </location>
</feature>
<feature type="repeat" description="WD" evidence="3">
    <location>
        <begin position="579"/>
        <end position="620"/>
    </location>
</feature>
<feature type="compositionally biased region" description="Low complexity" evidence="4">
    <location>
        <begin position="151"/>
        <end position="162"/>
    </location>
</feature>
<dbReference type="InterPro" id="IPR050995">
    <property type="entry name" value="WD-F-box_domain-protein"/>
</dbReference>
<dbReference type="Gene3D" id="1.20.1280.50">
    <property type="match status" value="1"/>
</dbReference>
<dbReference type="VEuPathDB" id="FungiDB:LCOR_05330.1"/>
<feature type="region of interest" description="Disordered" evidence="4">
    <location>
        <begin position="1"/>
        <end position="25"/>
    </location>
</feature>
<sequence>MYLPNGKLTRHSPNSTESELAVPEPTDEGYVELRLEMPDFAKDWSDEQSADFALLCLQRIPRALARKVINQVMPMLNRDYISQLPYELAFHVLSFLDSISLARMASVSRHWKQISSDQALWKHFFQREGWHYDEKAIERYLSNTSPPPPSSSSSSSSSSSLSSRRKRTVSSSSSYSRTSEEHDPLRPTLSPVPLTRTTAAAGGVLLGGGSGLPSSSNPLRTRSNIRRTEMLNRLRTGYSDRIPSPSTSSDTALVSPASPTSPSRSQPLLSRHVLRSSEMMRGSISTTSRPRPHSLVSAALSNASSAITSNIVHERMSKNRPLPRDATRYADSERYHYDPKTDTRYINWRRLYRNRYLIDRRWREGKYKTRAFPNEEHMSDMHLEAIYCIQFDEHILASGSRDRTIKMWDMQTGKHLKTLHHHSASVLCLQFDDRYMFSGSSDASIIQWDMTTHQYMRTLLGHTESVLNLKFHGNRLVSSSKDYTVRIWDLETGTTLRVLTGHRAAVNAVQFSGNQIVSASGDRTIRLWDMETGACIRSFDSHSRGIACIEFDQDRIVSGSSDQTIKIWDASTGACLHTLAGHTELVRTLRMNIDADRIISGSYDGSLRIWSLSQGRHLRNLGQAIEGRVLNLQYDFARIVCCSNLGKLVKYDFAYGIDTQFLK</sequence>
<evidence type="ECO:0000313" key="7">
    <source>
        <dbReference type="Proteomes" id="UP000027586"/>
    </source>
</evidence>
<dbReference type="PROSITE" id="PS50181">
    <property type="entry name" value="FBOX"/>
    <property type="match status" value="1"/>
</dbReference>
<dbReference type="PROSITE" id="PS50294">
    <property type="entry name" value="WD_REPEATS_REGION"/>
    <property type="match status" value="5"/>
</dbReference>
<dbReference type="SMART" id="SM00320">
    <property type="entry name" value="WD40"/>
    <property type="match status" value="6"/>
</dbReference>
<dbReference type="InterPro" id="IPR001810">
    <property type="entry name" value="F-box_dom"/>
</dbReference>
<feature type="compositionally biased region" description="Polar residues" evidence="4">
    <location>
        <begin position="244"/>
        <end position="268"/>
    </location>
</feature>
<dbReference type="InterPro" id="IPR015943">
    <property type="entry name" value="WD40/YVTN_repeat-like_dom_sf"/>
</dbReference>
<proteinExistence type="predicted"/>
<keyword evidence="2" id="KW-0677">Repeat</keyword>
<dbReference type="STRING" id="1263082.A0A068RWT0"/>
<dbReference type="Proteomes" id="UP000027586">
    <property type="component" value="Unassembled WGS sequence"/>
</dbReference>
<reference evidence="6" key="1">
    <citation type="submission" date="2013-08" db="EMBL/GenBank/DDBJ databases">
        <title>Gene expansion shapes genome architecture in the human pathogen Lichtheimia corymbifera: an evolutionary genomics analysis in the ancient terrestrial Mucorales (Mucoromycotina).</title>
        <authorList>
            <person name="Schwartze V.U."/>
            <person name="Winter S."/>
            <person name="Shelest E."/>
            <person name="Marcet-Houben M."/>
            <person name="Horn F."/>
            <person name="Wehner S."/>
            <person name="Hoffmann K."/>
            <person name="Riege K."/>
            <person name="Sammeth M."/>
            <person name="Nowrousian M."/>
            <person name="Valiante V."/>
            <person name="Linde J."/>
            <person name="Jacobsen I.D."/>
            <person name="Marz M."/>
            <person name="Brakhage A.A."/>
            <person name="Gabaldon T."/>
            <person name="Bocker S."/>
            <person name="Voigt K."/>
        </authorList>
    </citation>
    <scope>NUCLEOTIDE SEQUENCE [LARGE SCALE GENOMIC DNA]</scope>
    <source>
        <strain evidence="6">FSU 9682</strain>
    </source>
</reference>
<feature type="repeat" description="WD" evidence="3">
    <location>
        <begin position="419"/>
        <end position="458"/>
    </location>
</feature>
<keyword evidence="1 3" id="KW-0853">WD repeat</keyword>
<accession>A0A068RWT0</accession>